<dbReference type="Gene3D" id="3.40.50.620">
    <property type="entry name" value="HUPs"/>
    <property type="match status" value="1"/>
</dbReference>
<dbReference type="GO" id="GO:0016301">
    <property type="term" value="F:kinase activity"/>
    <property type="evidence" value="ECO:0007669"/>
    <property type="project" value="UniProtKB-KW"/>
</dbReference>
<evidence type="ECO:0000313" key="3">
    <source>
        <dbReference type="EMBL" id="TWT49640.1"/>
    </source>
</evidence>
<organism evidence="3 4">
    <name type="scientific">Rubripirellula amarantea</name>
    <dbReference type="NCBI Taxonomy" id="2527999"/>
    <lineage>
        <taxon>Bacteria</taxon>
        <taxon>Pseudomonadati</taxon>
        <taxon>Planctomycetota</taxon>
        <taxon>Planctomycetia</taxon>
        <taxon>Pirellulales</taxon>
        <taxon>Pirellulaceae</taxon>
        <taxon>Rubripirellula</taxon>
    </lineage>
</organism>
<dbReference type="GO" id="GO:0016779">
    <property type="term" value="F:nucleotidyltransferase activity"/>
    <property type="evidence" value="ECO:0007669"/>
    <property type="project" value="UniProtKB-KW"/>
</dbReference>
<dbReference type="Proteomes" id="UP000316598">
    <property type="component" value="Unassembled WGS sequence"/>
</dbReference>
<dbReference type="PANTHER" id="PTHR43793:SF1">
    <property type="entry name" value="FAD SYNTHASE"/>
    <property type="match status" value="1"/>
</dbReference>
<keyword evidence="2" id="KW-0548">Nucleotidyltransferase</keyword>
<dbReference type="InterPro" id="IPR014729">
    <property type="entry name" value="Rossmann-like_a/b/a_fold"/>
</dbReference>
<dbReference type="OrthoDB" id="267979at2"/>
<dbReference type="InterPro" id="IPR050385">
    <property type="entry name" value="Archaeal_FAD_synthase"/>
</dbReference>
<protein>
    <submittedName>
        <fullName evidence="3">Bifunctional heptose 7-phosphate kinase/heptose 1-phosphate adenyltransferase</fullName>
    </submittedName>
</protein>
<reference evidence="3 4" key="1">
    <citation type="submission" date="2019-02" db="EMBL/GenBank/DDBJ databases">
        <title>Deep-cultivation of Planctomycetes and their phenomic and genomic characterization uncovers novel biology.</title>
        <authorList>
            <person name="Wiegand S."/>
            <person name="Jogler M."/>
            <person name="Boedeker C."/>
            <person name="Pinto D."/>
            <person name="Vollmers J."/>
            <person name="Rivas-Marin E."/>
            <person name="Kohn T."/>
            <person name="Peeters S.H."/>
            <person name="Heuer A."/>
            <person name="Rast P."/>
            <person name="Oberbeckmann S."/>
            <person name="Bunk B."/>
            <person name="Jeske O."/>
            <person name="Meyerdierks A."/>
            <person name="Storesund J.E."/>
            <person name="Kallscheuer N."/>
            <person name="Luecker S."/>
            <person name="Lage O.M."/>
            <person name="Pohl T."/>
            <person name="Merkel B.J."/>
            <person name="Hornburger P."/>
            <person name="Mueller R.-W."/>
            <person name="Bruemmer F."/>
            <person name="Labrenz M."/>
            <person name="Spormann A.M."/>
            <person name="Op Den Camp H."/>
            <person name="Overmann J."/>
            <person name="Amann R."/>
            <person name="Jetten M.S.M."/>
            <person name="Mascher T."/>
            <person name="Medema M.H."/>
            <person name="Devos D.P."/>
            <person name="Kaster A.-K."/>
            <person name="Ovreas L."/>
            <person name="Rohde M."/>
            <person name="Galperin M.Y."/>
            <person name="Jogler C."/>
        </authorList>
    </citation>
    <scope>NUCLEOTIDE SEQUENCE [LARGE SCALE GENOMIC DNA]</scope>
    <source>
        <strain evidence="3 4">Pla22</strain>
    </source>
</reference>
<dbReference type="PANTHER" id="PTHR43793">
    <property type="entry name" value="FAD SYNTHASE"/>
    <property type="match status" value="1"/>
</dbReference>
<dbReference type="SUPFAM" id="SSF52374">
    <property type="entry name" value="Nucleotidylyl transferase"/>
    <property type="match status" value="1"/>
</dbReference>
<dbReference type="RefSeq" id="WP_146517144.1">
    <property type="nucleotide sequence ID" value="NZ_SJPI01000003.1"/>
</dbReference>
<keyword evidence="4" id="KW-1185">Reference proteome</keyword>
<accession>A0A5C5WG62</accession>
<dbReference type="AlphaFoldDB" id="A0A5C5WG62"/>
<gene>
    <name evidence="3" type="ORF">Pla22_48380</name>
</gene>
<dbReference type="EMBL" id="SJPI01000003">
    <property type="protein sequence ID" value="TWT49640.1"/>
    <property type="molecule type" value="Genomic_DNA"/>
</dbReference>
<proteinExistence type="predicted"/>
<keyword evidence="1 3" id="KW-0808">Transferase</keyword>
<evidence type="ECO:0000256" key="1">
    <source>
        <dbReference type="ARBA" id="ARBA00022679"/>
    </source>
</evidence>
<sequence length="378" mass="41808">MKILTSGFFDQLNPSQLRFLQSAARLGDLYVGVGSDENHFRLKSTRSLYSQADRANMLAALECVASSIALHGEGEADFEEAIESVNPDCYLSSIYNDSPVKRALCEKHGVEYRVVDPNDFDGRPVEATPEKSVSIDTTNLYFPYRICMTGGWLDQPWVSEVHPGGVTVLGVEPDRSFMLRGGMATSTRETAKRIWSTFPSGDPVHLAEILFGAENPPGKKYISGSQDALGLCLPGYSLLHYDGGFWPTKIESECDKETTAWLESVIWMVPLRERTDGYDPLLEQDLSRANISGLARSSELAMKAVRSKSTEMLGEALLLTLDAWRKMLPLTVPDEFEPFFKKFDATAGYNMSGCGGGYLIVISDKPVEGGFQIRVRRA</sequence>
<comment type="caution">
    <text evidence="3">The sequence shown here is derived from an EMBL/GenBank/DDBJ whole genome shotgun (WGS) entry which is preliminary data.</text>
</comment>
<evidence type="ECO:0000313" key="4">
    <source>
        <dbReference type="Proteomes" id="UP000316598"/>
    </source>
</evidence>
<evidence type="ECO:0000256" key="2">
    <source>
        <dbReference type="ARBA" id="ARBA00022695"/>
    </source>
</evidence>
<keyword evidence="3" id="KW-0418">Kinase</keyword>
<name>A0A5C5WG62_9BACT</name>